<organism evidence="4 5">
    <name type="scientific">Trichlorobacter lovleyi (strain ATCC BAA-1151 / DSM 17278 / SZ)</name>
    <name type="common">Geobacter lovleyi</name>
    <dbReference type="NCBI Taxonomy" id="398767"/>
    <lineage>
        <taxon>Bacteria</taxon>
        <taxon>Pseudomonadati</taxon>
        <taxon>Thermodesulfobacteriota</taxon>
        <taxon>Desulfuromonadia</taxon>
        <taxon>Geobacterales</taxon>
        <taxon>Geobacteraceae</taxon>
        <taxon>Trichlorobacter</taxon>
    </lineage>
</organism>
<dbReference type="KEGG" id="glo:Glov_3700"/>
<dbReference type="RefSeq" id="WP_012471716.1">
    <property type="nucleotide sequence ID" value="NC_010815.1"/>
</dbReference>
<evidence type="ECO:0000313" key="5">
    <source>
        <dbReference type="Proteomes" id="UP000002420"/>
    </source>
</evidence>
<dbReference type="Pfam" id="PF03358">
    <property type="entry name" value="FMN_red"/>
    <property type="match status" value="1"/>
</dbReference>
<accession>B3EBW6</accession>
<dbReference type="InterPro" id="IPR051796">
    <property type="entry name" value="ISF_SsuE-like"/>
</dbReference>
<feature type="domain" description="NADPH-dependent FMN reductase-like" evidence="3">
    <location>
        <begin position="1"/>
        <end position="117"/>
    </location>
</feature>
<keyword evidence="5" id="KW-1185">Reference proteome</keyword>
<sequence>MKVLGVSGSPIRNSNTDRALKLALESTGLETEFIKLTDYTIEPCRACLGCRKTGQCVIKDDGFELTEKVKESDALIIAGYTPYSTLDSRTKAFIERLYPNRHGIAHMKGKPGGAIVTYCIPKSIPMFPASQNGVDAIKYYMMEEEMDYVGDVQILGNMLGYLPTIKS</sequence>
<protein>
    <submittedName>
        <fullName evidence="4">NADPH-dependent FMN reductase</fullName>
    </submittedName>
</protein>
<dbReference type="eggNOG" id="COG0655">
    <property type="taxonomic scope" value="Bacteria"/>
</dbReference>
<dbReference type="Gene3D" id="3.40.50.360">
    <property type="match status" value="1"/>
</dbReference>
<dbReference type="PANTHER" id="PTHR43278:SF1">
    <property type="entry name" value="IRON-SULFUR FLAVOPROTEIN MJ1083"/>
    <property type="match status" value="1"/>
</dbReference>
<keyword evidence="2" id="KW-0288">FMN</keyword>
<name>B3EBW6_TRIL1</name>
<keyword evidence="1" id="KW-0285">Flavoprotein</keyword>
<evidence type="ECO:0000313" key="4">
    <source>
        <dbReference type="EMBL" id="ACD97398.1"/>
    </source>
</evidence>
<dbReference type="InterPro" id="IPR029039">
    <property type="entry name" value="Flavoprotein-like_sf"/>
</dbReference>
<dbReference type="EMBL" id="CP001090">
    <property type="protein sequence ID" value="ACD97398.1"/>
    <property type="molecule type" value="Genomic_DNA"/>
</dbReference>
<evidence type="ECO:0000256" key="2">
    <source>
        <dbReference type="ARBA" id="ARBA00022643"/>
    </source>
</evidence>
<geneLocation type="plasmid" evidence="4 5">
    <name>pGLOV01</name>
</geneLocation>
<proteinExistence type="predicted"/>
<dbReference type="GO" id="GO:0016491">
    <property type="term" value="F:oxidoreductase activity"/>
    <property type="evidence" value="ECO:0007669"/>
    <property type="project" value="InterPro"/>
</dbReference>
<dbReference type="AlphaFoldDB" id="B3EBW6"/>
<dbReference type="SUPFAM" id="SSF52218">
    <property type="entry name" value="Flavoproteins"/>
    <property type="match status" value="1"/>
</dbReference>
<gene>
    <name evidence="4" type="ordered locus">Glov_3700</name>
</gene>
<reference evidence="4 5" key="1">
    <citation type="submission" date="2008-05" db="EMBL/GenBank/DDBJ databases">
        <title>Complete sequence of plasmid of Geobacter lovleyi SZ.</title>
        <authorList>
            <consortium name="US DOE Joint Genome Institute"/>
            <person name="Lucas S."/>
            <person name="Copeland A."/>
            <person name="Lapidus A."/>
            <person name="Glavina del Rio T."/>
            <person name="Dalin E."/>
            <person name="Tice H."/>
            <person name="Bruce D."/>
            <person name="Goodwin L."/>
            <person name="Pitluck S."/>
            <person name="Chertkov O."/>
            <person name="Meincke L."/>
            <person name="Brettin T."/>
            <person name="Detter J.C."/>
            <person name="Han C."/>
            <person name="Tapia R."/>
            <person name="Kuske C.R."/>
            <person name="Schmutz J."/>
            <person name="Larimer F."/>
            <person name="Land M."/>
            <person name="Hauser L."/>
            <person name="Kyrpides N."/>
            <person name="Mikhailova N."/>
            <person name="Sung Y."/>
            <person name="Fletcher K.E."/>
            <person name="Ritalahti K.M."/>
            <person name="Loeffler F.E."/>
            <person name="Richardson P."/>
        </authorList>
    </citation>
    <scope>NUCLEOTIDE SEQUENCE [LARGE SCALE GENOMIC DNA]</scope>
    <source>
        <strain evidence="5">ATCC BAA-1151 / DSM 17278 / SZ</strain>
        <plasmid evidence="5">Plasmid pGLOV01</plasmid>
    </source>
</reference>
<keyword evidence="4" id="KW-0614">Plasmid</keyword>
<dbReference type="InterPro" id="IPR005025">
    <property type="entry name" value="FMN_Rdtase-like_dom"/>
</dbReference>
<dbReference type="Proteomes" id="UP000002420">
    <property type="component" value="Plasmid pGLOV01"/>
</dbReference>
<evidence type="ECO:0000259" key="3">
    <source>
        <dbReference type="Pfam" id="PF03358"/>
    </source>
</evidence>
<dbReference type="HOGENOM" id="CLU_050993_4_2_7"/>
<evidence type="ECO:0000256" key="1">
    <source>
        <dbReference type="ARBA" id="ARBA00022630"/>
    </source>
</evidence>
<dbReference type="PANTHER" id="PTHR43278">
    <property type="entry name" value="NAD(P)H-DEPENDENT FMN-CONTAINING OXIDOREDUCTASE YWQN-RELATED"/>
    <property type="match status" value="1"/>
</dbReference>
<dbReference type="OrthoDB" id="9790975at2"/>